<proteinExistence type="predicted"/>
<keyword evidence="1" id="KW-1133">Transmembrane helix</keyword>
<feature type="transmembrane region" description="Helical" evidence="1">
    <location>
        <begin position="316"/>
        <end position="349"/>
    </location>
</feature>
<dbReference type="AlphaFoldDB" id="A0A1K2HFY7"/>
<feature type="transmembrane region" description="Helical" evidence="1">
    <location>
        <begin position="221"/>
        <end position="241"/>
    </location>
</feature>
<feature type="transmembrane region" description="Helical" evidence="1">
    <location>
        <begin position="81"/>
        <end position="98"/>
    </location>
</feature>
<evidence type="ECO:0000313" key="2">
    <source>
        <dbReference type="EMBL" id="SFZ75449.1"/>
    </source>
</evidence>
<feature type="transmembrane region" description="Helical" evidence="1">
    <location>
        <begin position="58"/>
        <end position="75"/>
    </location>
</feature>
<dbReference type="STRING" id="1122154.SAMN02746068_01560"/>
<gene>
    <name evidence="2" type="ORF">SAMN02746068_01560</name>
</gene>
<name>A0A1K2HFY7_9LACT</name>
<reference evidence="2 3" key="1">
    <citation type="submission" date="2016-11" db="EMBL/GenBank/DDBJ databases">
        <authorList>
            <person name="Jaros S."/>
            <person name="Januszkiewicz K."/>
            <person name="Wedrychowicz H."/>
        </authorList>
    </citation>
    <scope>NUCLEOTIDE SEQUENCE [LARGE SCALE GENOMIC DNA]</scope>
    <source>
        <strain evidence="2 3">DSM 22330</strain>
    </source>
</reference>
<protein>
    <recommendedName>
        <fullName evidence="4">Oligosaccharide repeat unit polymerase</fullName>
    </recommendedName>
</protein>
<accession>A0A1K2HFY7</accession>
<dbReference type="OrthoDB" id="2002115at2"/>
<feature type="transmembrane region" description="Helical" evidence="1">
    <location>
        <begin position="105"/>
        <end position="124"/>
    </location>
</feature>
<evidence type="ECO:0008006" key="4">
    <source>
        <dbReference type="Google" id="ProtNLM"/>
    </source>
</evidence>
<feature type="transmembrane region" description="Helical" evidence="1">
    <location>
        <begin position="195"/>
        <end position="214"/>
    </location>
</feature>
<feature type="transmembrane region" description="Helical" evidence="1">
    <location>
        <begin position="283"/>
        <end position="304"/>
    </location>
</feature>
<feature type="transmembrane region" description="Helical" evidence="1">
    <location>
        <begin position="173"/>
        <end position="189"/>
    </location>
</feature>
<sequence length="361" mass="42038">MKNQFKINIGTVVLVLAIVLDYFILWQVVNYKLIYSLLLVAVLIFLVKFWFDKREIKAFILLLCLLLVGAWTVVFFSTQDYILPIMIAISYSFTDYNVKKVIRDFTVTSAILFVLTIALHYFGVVKGNEIPRMVDGVVIYRDSLGFDHVNSVFRRFIPIFTGIFYLTSSRKMLLTYTAVELPIAFFLYLKTDSRTGFLLTALFLVLSIFMKEVSAKLLSKLLYLFPIAAIILTLFLSYKFGLSSNFIDTSLSHRPMFWLKYLTDYRPTILGKIMPMNMPLDNIYLSSIYWRGLLISLLTGIFYLKLVPTISKDWKLSVITLFLLVYGIFEIVFFFSNSFLITVMIYLFVRKKTQGDLRWKK</sequence>
<keyword evidence="1" id="KW-0812">Transmembrane</keyword>
<dbReference type="RefSeq" id="WP_031367073.1">
    <property type="nucleotide sequence ID" value="NZ_FPKS01000009.1"/>
</dbReference>
<organism evidence="2 3">
    <name type="scientific">Pseudolactococcus chungangensis CAU 28 = DSM 22330</name>
    <dbReference type="NCBI Taxonomy" id="1122154"/>
    <lineage>
        <taxon>Bacteria</taxon>
        <taxon>Bacillati</taxon>
        <taxon>Bacillota</taxon>
        <taxon>Bacilli</taxon>
        <taxon>Lactobacillales</taxon>
        <taxon>Streptococcaceae</taxon>
        <taxon>Pseudolactococcus</taxon>
    </lineage>
</organism>
<feature type="transmembrane region" description="Helical" evidence="1">
    <location>
        <begin position="7"/>
        <end position="27"/>
    </location>
</feature>
<dbReference type="Proteomes" id="UP000185655">
    <property type="component" value="Unassembled WGS sequence"/>
</dbReference>
<feature type="transmembrane region" description="Helical" evidence="1">
    <location>
        <begin position="33"/>
        <end position="51"/>
    </location>
</feature>
<evidence type="ECO:0000256" key="1">
    <source>
        <dbReference type="SAM" id="Phobius"/>
    </source>
</evidence>
<dbReference type="EMBL" id="FPKS01000009">
    <property type="protein sequence ID" value="SFZ75449.1"/>
    <property type="molecule type" value="Genomic_DNA"/>
</dbReference>
<evidence type="ECO:0000313" key="3">
    <source>
        <dbReference type="Proteomes" id="UP000185655"/>
    </source>
</evidence>
<keyword evidence="1" id="KW-0472">Membrane</keyword>